<name>A0A0A9GX45_ARUDO</name>
<proteinExistence type="predicted"/>
<organism evidence="1">
    <name type="scientific">Arundo donax</name>
    <name type="common">Giant reed</name>
    <name type="synonym">Donax arundinaceus</name>
    <dbReference type="NCBI Taxonomy" id="35708"/>
    <lineage>
        <taxon>Eukaryota</taxon>
        <taxon>Viridiplantae</taxon>
        <taxon>Streptophyta</taxon>
        <taxon>Embryophyta</taxon>
        <taxon>Tracheophyta</taxon>
        <taxon>Spermatophyta</taxon>
        <taxon>Magnoliopsida</taxon>
        <taxon>Liliopsida</taxon>
        <taxon>Poales</taxon>
        <taxon>Poaceae</taxon>
        <taxon>PACMAD clade</taxon>
        <taxon>Arundinoideae</taxon>
        <taxon>Arundineae</taxon>
        <taxon>Arundo</taxon>
    </lineage>
</organism>
<dbReference type="AlphaFoldDB" id="A0A0A9GX45"/>
<sequence>MAARCSPAESALCSTCFLFFSYENYLFCHVSLIDLRVRGYLDLLIF</sequence>
<evidence type="ECO:0000313" key="1">
    <source>
        <dbReference type="EMBL" id="JAE27156.1"/>
    </source>
</evidence>
<accession>A0A0A9GX45</accession>
<protein>
    <submittedName>
        <fullName evidence="1">Uncharacterized protein</fullName>
    </submittedName>
</protein>
<reference evidence="1" key="1">
    <citation type="submission" date="2014-09" db="EMBL/GenBank/DDBJ databases">
        <authorList>
            <person name="Magalhaes I.L.F."/>
            <person name="Oliveira U."/>
            <person name="Santos F.R."/>
            <person name="Vidigal T.H.D.A."/>
            <person name="Brescovit A.D."/>
            <person name="Santos A.J."/>
        </authorList>
    </citation>
    <scope>NUCLEOTIDE SEQUENCE</scope>
    <source>
        <tissue evidence="1">Shoot tissue taken approximately 20 cm above the soil surface</tissue>
    </source>
</reference>
<reference evidence="1" key="2">
    <citation type="journal article" date="2015" name="Data Brief">
        <title>Shoot transcriptome of the giant reed, Arundo donax.</title>
        <authorList>
            <person name="Barrero R.A."/>
            <person name="Guerrero F.D."/>
            <person name="Moolhuijzen P."/>
            <person name="Goolsby J.A."/>
            <person name="Tidwell J."/>
            <person name="Bellgard S.E."/>
            <person name="Bellgard M.I."/>
        </authorList>
    </citation>
    <scope>NUCLEOTIDE SEQUENCE</scope>
    <source>
        <tissue evidence="1">Shoot tissue taken approximately 20 cm above the soil surface</tissue>
    </source>
</reference>
<dbReference type="EMBL" id="GBRH01170740">
    <property type="protein sequence ID" value="JAE27156.1"/>
    <property type="molecule type" value="Transcribed_RNA"/>
</dbReference>